<accession>A0A1I2KFC9</accession>
<dbReference type="Pfam" id="PF12708">
    <property type="entry name" value="Pect-lyase_RHGA_epim"/>
    <property type="match status" value="1"/>
</dbReference>
<reference evidence="3 4" key="1">
    <citation type="submission" date="2016-10" db="EMBL/GenBank/DDBJ databases">
        <authorList>
            <person name="de Groot N.N."/>
        </authorList>
    </citation>
    <scope>NUCLEOTIDE SEQUENCE [LARGE SCALE GENOMIC DNA]</scope>
    <source>
        <strain evidence="3 4">CPCC 202808</strain>
    </source>
</reference>
<keyword evidence="5" id="KW-1185">Reference proteome</keyword>
<protein>
    <submittedName>
        <fullName evidence="3">Pectate lyase superfamily protein</fullName>
    </submittedName>
</protein>
<dbReference type="InterPro" id="IPR012334">
    <property type="entry name" value="Pectin_lyas_fold"/>
</dbReference>
<dbReference type="STRING" id="504797.SAMN05421678_101227"/>
<keyword evidence="3" id="KW-0456">Lyase</keyword>
<proteinExistence type="predicted"/>
<dbReference type="SUPFAM" id="SSF51126">
    <property type="entry name" value="Pectin lyase-like"/>
    <property type="match status" value="1"/>
</dbReference>
<evidence type="ECO:0000313" key="5">
    <source>
        <dbReference type="Proteomes" id="UP000533017"/>
    </source>
</evidence>
<dbReference type="EMBL" id="FOOI01000001">
    <property type="protein sequence ID" value="SFF65068.1"/>
    <property type="molecule type" value="Genomic_DNA"/>
</dbReference>
<evidence type="ECO:0000313" key="2">
    <source>
        <dbReference type="EMBL" id="NYH87356.1"/>
    </source>
</evidence>
<name>A0A1I2KFC9_9ACTN</name>
<dbReference type="OrthoDB" id="5441506at2"/>
<feature type="domain" description="Rhamnogalacturonase A/B/Epimerase-like pectate lyase" evidence="1">
    <location>
        <begin position="37"/>
        <end position="105"/>
    </location>
</feature>
<dbReference type="Gene3D" id="2.160.20.10">
    <property type="entry name" value="Single-stranded right-handed beta-helix, Pectin lyase-like"/>
    <property type="match status" value="1"/>
</dbReference>
<reference evidence="2 5" key="2">
    <citation type="submission" date="2020-07" db="EMBL/GenBank/DDBJ databases">
        <title>Sequencing the genomes of 1000 actinobacteria strains.</title>
        <authorList>
            <person name="Klenk H.-P."/>
        </authorList>
    </citation>
    <scope>NUCLEOTIDE SEQUENCE [LARGE SCALE GENOMIC DNA]</scope>
    <source>
        <strain evidence="2 5">DSM 45117</strain>
    </source>
</reference>
<dbReference type="Proteomes" id="UP000199052">
    <property type="component" value="Unassembled WGS sequence"/>
</dbReference>
<evidence type="ECO:0000259" key="1">
    <source>
        <dbReference type="Pfam" id="PF12708"/>
    </source>
</evidence>
<evidence type="ECO:0000313" key="3">
    <source>
        <dbReference type="EMBL" id="SFF65068.1"/>
    </source>
</evidence>
<gene>
    <name evidence="2" type="ORF">FHR37_006207</name>
    <name evidence="3" type="ORF">SAMN05421678_101227</name>
</gene>
<sequence>MSDDLVDRLLDWGRLALSRRGFIGLGAGATAALLDSREFGSVGDGRKDEHKALQAALDRAVAGPRPRPLLIPSGTYQLSKPLQASGPLEIRGDGPERTVLLAPPDSPAISVGTLAHGQPSGLVLRDFTIRSSSTSLAPMLDIRQYGRKWIVDRVNFDGAFGDRTGVRVWSSWVGSIRDCSFYRFGTEGVRARRAAIVIKPQSLPTGNGPINNVAIADCAFERVQAGIDLHDPEETGKSTVIHAVEIRNPRFKNSSVKGPVANSIGIRANSTSTFNVVVTAPFFEDFAVGVSVRGWGWAITSPFAQSADTVVELVTGGGHSITGLVLDGAAANAIGTGVRCRSGVSGRCELHLWKSVHGRKYLGHPWVDDTKGKLVVIPA</sequence>
<dbReference type="Proteomes" id="UP000533017">
    <property type="component" value="Unassembled WGS sequence"/>
</dbReference>
<evidence type="ECO:0000313" key="4">
    <source>
        <dbReference type="Proteomes" id="UP000199052"/>
    </source>
</evidence>
<dbReference type="InterPro" id="IPR024535">
    <property type="entry name" value="RHGA/B-epi-like_pectate_lyase"/>
</dbReference>
<dbReference type="RefSeq" id="WP_092880020.1">
    <property type="nucleotide sequence ID" value="NZ_FOOI01000001.1"/>
</dbReference>
<dbReference type="InterPro" id="IPR011050">
    <property type="entry name" value="Pectin_lyase_fold/virulence"/>
</dbReference>
<dbReference type="AlphaFoldDB" id="A0A1I2KFC9"/>
<dbReference type="EMBL" id="JACBZA010000001">
    <property type="protein sequence ID" value="NYH87356.1"/>
    <property type="molecule type" value="Genomic_DNA"/>
</dbReference>
<dbReference type="GO" id="GO:0016829">
    <property type="term" value="F:lyase activity"/>
    <property type="evidence" value="ECO:0007669"/>
    <property type="project" value="UniProtKB-KW"/>
</dbReference>
<organism evidence="3 4">
    <name type="scientific">Actinopolymorpha cephalotaxi</name>
    <dbReference type="NCBI Taxonomy" id="504797"/>
    <lineage>
        <taxon>Bacteria</taxon>
        <taxon>Bacillati</taxon>
        <taxon>Actinomycetota</taxon>
        <taxon>Actinomycetes</taxon>
        <taxon>Propionibacteriales</taxon>
        <taxon>Actinopolymorphaceae</taxon>
        <taxon>Actinopolymorpha</taxon>
    </lineage>
</organism>